<protein>
    <recommendedName>
        <fullName evidence="4">Ornithine cyclodeaminase</fullName>
    </recommendedName>
</protein>
<evidence type="ECO:0000256" key="1">
    <source>
        <dbReference type="ARBA" id="ARBA00008903"/>
    </source>
</evidence>
<dbReference type="EMBL" id="JAMLDY010000003">
    <property type="protein sequence ID" value="MCP3733825.1"/>
    <property type="molecule type" value="Genomic_DNA"/>
</dbReference>
<comment type="caution">
    <text evidence="2">The sequence shown here is derived from an EMBL/GenBank/DDBJ whole genome shotgun (WGS) entry which is preliminary data.</text>
</comment>
<dbReference type="GO" id="GO:0016491">
    <property type="term" value="F:oxidoreductase activity"/>
    <property type="evidence" value="ECO:0007669"/>
    <property type="project" value="UniProtKB-ARBA"/>
</dbReference>
<dbReference type="InterPro" id="IPR023401">
    <property type="entry name" value="ODC_N"/>
</dbReference>
<dbReference type="RefSeq" id="WP_254287837.1">
    <property type="nucleotide sequence ID" value="NZ_JAMLDY010000003.1"/>
</dbReference>
<proteinExistence type="inferred from homology"/>
<dbReference type="FunFam" id="3.40.50.720:FF:000311">
    <property type="entry name" value="Ornithine cyclodeaminase"/>
    <property type="match status" value="1"/>
</dbReference>
<dbReference type="Gene3D" id="3.30.1780.10">
    <property type="entry name" value="ornithine cyclodeaminase, domain 1"/>
    <property type="match status" value="1"/>
</dbReference>
<accession>A0A9X2KPE5</accession>
<evidence type="ECO:0000313" key="2">
    <source>
        <dbReference type="EMBL" id="MCP3733825.1"/>
    </source>
</evidence>
<dbReference type="InterPro" id="IPR003462">
    <property type="entry name" value="ODC_Mu_crystall"/>
</dbReference>
<dbReference type="PANTHER" id="PTHR13812">
    <property type="entry name" value="KETIMINE REDUCTASE MU-CRYSTALLIN"/>
    <property type="match status" value="1"/>
</dbReference>
<dbReference type="AlphaFoldDB" id="A0A9X2KPE5"/>
<sequence length="324" mass="34325">MIVLNHDDVAALLPWTVLTDHLACSLGGDTSVSPPRLQFELSGGANDVGTLLVMPAWRNDAVIGLKTVTFWESNRARGQASHGASYIIINARSGIVEAILDGGMLTERRTAALSAAAASRLMRKDATRMLIVGTGPVARALAQAHAACHGFESIEIFGRQEKVASEMALELRDAGLPATQCGSLEQAVRCADLIVTATSATTPVVHGRWLKTGAHLSLVGSFKPTMREVDGEAFRRAGQIWLDDHAALAESGDLLDAIAEGCLDESRIDGDLRSLLRSSVRPEREDITIFKCAGFAAADLIAAEFALARTKSGTLDALPMALAS</sequence>
<dbReference type="Pfam" id="PF02423">
    <property type="entry name" value="OCD_Mu_crystall"/>
    <property type="match status" value="1"/>
</dbReference>
<organism evidence="2 3">
    <name type="scientific">Sphingomonas liriopis</name>
    <dbReference type="NCBI Taxonomy" id="2949094"/>
    <lineage>
        <taxon>Bacteria</taxon>
        <taxon>Pseudomonadati</taxon>
        <taxon>Pseudomonadota</taxon>
        <taxon>Alphaproteobacteria</taxon>
        <taxon>Sphingomonadales</taxon>
        <taxon>Sphingomonadaceae</taxon>
        <taxon>Sphingomonas</taxon>
    </lineage>
</organism>
<dbReference type="Gene3D" id="3.40.50.720">
    <property type="entry name" value="NAD(P)-binding Rossmann-like Domain"/>
    <property type="match status" value="1"/>
</dbReference>
<dbReference type="PANTHER" id="PTHR13812:SF19">
    <property type="entry name" value="KETIMINE REDUCTASE MU-CRYSTALLIN"/>
    <property type="match status" value="1"/>
</dbReference>
<dbReference type="GO" id="GO:0005737">
    <property type="term" value="C:cytoplasm"/>
    <property type="evidence" value="ECO:0007669"/>
    <property type="project" value="TreeGrafter"/>
</dbReference>
<dbReference type="PIRSF" id="PIRSF001439">
    <property type="entry name" value="CryM"/>
    <property type="match status" value="1"/>
</dbReference>
<evidence type="ECO:0000313" key="3">
    <source>
        <dbReference type="Proteomes" id="UP001139486"/>
    </source>
</evidence>
<reference evidence="2" key="1">
    <citation type="submission" date="2022-05" db="EMBL/GenBank/DDBJ databases">
        <title>Sphingomonas sp. strain RP10 Genome sequencing and assembly.</title>
        <authorList>
            <person name="Kim I."/>
        </authorList>
    </citation>
    <scope>NUCLEOTIDE SEQUENCE</scope>
    <source>
        <strain evidence="2">RP10</strain>
    </source>
</reference>
<dbReference type="Proteomes" id="UP001139486">
    <property type="component" value="Unassembled WGS sequence"/>
</dbReference>
<dbReference type="GO" id="GO:0019752">
    <property type="term" value="P:carboxylic acid metabolic process"/>
    <property type="evidence" value="ECO:0007669"/>
    <property type="project" value="UniProtKB-ARBA"/>
</dbReference>
<comment type="similarity">
    <text evidence="1">Belongs to the ornithine cyclodeaminase/mu-crystallin family.</text>
</comment>
<name>A0A9X2KPE5_9SPHN</name>
<keyword evidence="3" id="KW-1185">Reference proteome</keyword>
<evidence type="ECO:0008006" key="4">
    <source>
        <dbReference type="Google" id="ProtNLM"/>
    </source>
</evidence>
<dbReference type="InterPro" id="IPR036291">
    <property type="entry name" value="NAD(P)-bd_dom_sf"/>
</dbReference>
<gene>
    <name evidence="2" type="ORF">M9979_02895</name>
</gene>
<dbReference type="SUPFAM" id="SSF51735">
    <property type="entry name" value="NAD(P)-binding Rossmann-fold domains"/>
    <property type="match status" value="1"/>
</dbReference>